<dbReference type="Proteomes" id="UP001652741">
    <property type="component" value="Chromosome ssa18"/>
</dbReference>
<protein>
    <recommendedName>
        <fullName evidence="1">Peroxisomal leader peptide-processing protease</fullName>
        <ecNumber evidence="1">3.4.21.-</ecNumber>
    </recommendedName>
</protein>
<sequence length="534" mass="58045">MESTEKMCCVVTVSESFSDQKPVSCSGVILNSQTSLVLCNGLIFSRFMNDKDAFSSDHRFLLPDSFSGKLKISLNFREHRDLDTNQCAYQSCTVAESNSTSLHQHQATAQLLMLANCLEFKSAFEKIFKESDKWRFYGGEEDDDDAEMVRDSEFLSWFAVLKVPALAKASNVNVGTIPWATSSTLRKGCAVLACGSPFGAFYPDLFMGTLSKGIISNLSGEGNALILTDARCLPGTEGGGLFVPHGDRTLLVGLIVSPLCWKASEWIGLTLVCSLQMILRNITQCVNICNPHQEIHHIQESTDFFLALQSETETQTYPTVALVDAGQFWGSGVLVSPRLVVTCRHVVNGKPVVTLRFNTNDRFHAVVSDVLYSTKASSPYDVAVVQLRHLPPEVVVSRLATSFTPGEDVVVVGYGAFGQRCGPSLTSGILSRAIGCHGQAVMLQTTAAVQAGASGGAVVRAGSGELLGLVSSNTRDFSAKVTYPHLNFSVPMTVLEPLLRRYAQKGDIGVFRDLDTTDEGVKRLWRLQTAQSKL</sequence>
<dbReference type="PaxDb" id="8030-ENSSSAP00000056319"/>
<comment type="function">
    <text evidence="1">Peroxisomal protease that mediates both the removal of the leader peptide from proteins containing a PTS2 target sequence and processes several PTS1-containing proteins. Catalyzes the processing of PTS1-proteins involved in the peroxisomal beta-oxidation of fatty acids.</text>
</comment>
<dbReference type="STRING" id="8030.ENSSSAP00000056319"/>
<dbReference type="CTD" id="219743"/>
<dbReference type="GO" id="GO:0005777">
    <property type="term" value="C:peroxisome"/>
    <property type="evidence" value="ECO:0007669"/>
    <property type="project" value="UniProtKB-SubCell"/>
</dbReference>
<keyword evidence="1 3" id="KW-0645">Protease</keyword>
<evidence type="ECO:0000256" key="1">
    <source>
        <dbReference type="PIRNR" id="PIRNR037989"/>
    </source>
</evidence>
<dbReference type="InterPro" id="IPR009003">
    <property type="entry name" value="Peptidase_S1_PA"/>
</dbReference>
<comment type="similarity">
    <text evidence="1">Belongs to the peptidase S1B family.</text>
</comment>
<dbReference type="InterPro" id="IPR043504">
    <property type="entry name" value="Peptidase_S1_PA_chymotrypsin"/>
</dbReference>
<dbReference type="GO" id="GO:0016485">
    <property type="term" value="P:protein processing"/>
    <property type="evidence" value="ECO:0007669"/>
    <property type="project" value="InterPro"/>
</dbReference>
<comment type="subcellular location">
    <subcellularLocation>
        <location evidence="1">Peroxisome</location>
    </subcellularLocation>
</comment>
<dbReference type="Gene3D" id="2.40.10.10">
    <property type="entry name" value="Trypsin-like serine proteases"/>
    <property type="match status" value="2"/>
</dbReference>
<gene>
    <name evidence="3" type="primary">tysnd1</name>
</gene>
<reference evidence="3" key="1">
    <citation type="submission" date="2025-08" db="UniProtKB">
        <authorList>
            <consortium name="RefSeq"/>
        </authorList>
    </citation>
    <scope>IDENTIFICATION</scope>
</reference>
<dbReference type="KEGG" id="sasa:106577214"/>
<name>A0A1S3N5L0_SALSA</name>
<proteinExistence type="inferred from homology"/>
<dbReference type="GeneID" id="106577214"/>
<organism evidence="2 3">
    <name type="scientific">Salmo salar</name>
    <name type="common">Atlantic salmon</name>
    <dbReference type="NCBI Taxonomy" id="8030"/>
    <lineage>
        <taxon>Eukaryota</taxon>
        <taxon>Metazoa</taxon>
        <taxon>Chordata</taxon>
        <taxon>Craniata</taxon>
        <taxon>Vertebrata</taxon>
        <taxon>Euteleostomi</taxon>
        <taxon>Actinopterygii</taxon>
        <taxon>Neopterygii</taxon>
        <taxon>Teleostei</taxon>
        <taxon>Protacanthopterygii</taxon>
        <taxon>Salmoniformes</taxon>
        <taxon>Salmonidae</taxon>
        <taxon>Salmoninae</taxon>
        <taxon>Salmo</taxon>
    </lineage>
</organism>
<dbReference type="PANTHER" id="PTHR21004:SF0">
    <property type="entry name" value="PEROXISOMAL LEADER PEPTIDE-PROCESSING PROTEASE"/>
    <property type="match status" value="1"/>
</dbReference>
<dbReference type="InterPro" id="IPR039245">
    <property type="entry name" value="TYSND1/DEG15"/>
</dbReference>
<dbReference type="Gene3D" id="2.40.10.120">
    <property type="match status" value="1"/>
</dbReference>
<keyword evidence="2" id="KW-1185">Reference proteome</keyword>
<dbReference type="AlphaFoldDB" id="A0A1S3N5L0"/>
<dbReference type="PANTHER" id="PTHR21004">
    <property type="entry name" value="SERINE PROTEASE-RELATED"/>
    <property type="match status" value="1"/>
</dbReference>
<dbReference type="Pfam" id="PF13365">
    <property type="entry name" value="Trypsin_2"/>
    <property type="match status" value="2"/>
</dbReference>
<dbReference type="GO" id="GO:0031998">
    <property type="term" value="P:regulation of fatty acid beta-oxidation"/>
    <property type="evidence" value="ECO:0007669"/>
    <property type="project" value="TreeGrafter"/>
</dbReference>
<comment type="PTM">
    <text evidence="1">The full-lengh TYSND1 is the active the proteolytic processing of PTS1- and PTS2-proteins and in self-cleavage, and intermolecular self-cleavage of TYSND1 down-regulates its protease activity.</text>
</comment>
<keyword evidence="1" id="KW-0720">Serine protease</keyword>
<keyword evidence="1" id="KW-0576">Peroxisome</keyword>
<accession>A0A1S3N5L0</accession>
<keyword evidence="1" id="KW-0378">Hydrolase</keyword>
<dbReference type="GO" id="GO:0004252">
    <property type="term" value="F:serine-type endopeptidase activity"/>
    <property type="evidence" value="ECO:0007669"/>
    <property type="project" value="InterPro"/>
</dbReference>
<dbReference type="EC" id="3.4.21.-" evidence="1"/>
<evidence type="ECO:0000313" key="2">
    <source>
        <dbReference type="Proteomes" id="UP001652741"/>
    </source>
</evidence>
<dbReference type="SUPFAM" id="SSF50494">
    <property type="entry name" value="Trypsin-like serine proteases"/>
    <property type="match status" value="2"/>
</dbReference>
<dbReference type="RefSeq" id="XP_014010595.2">
    <property type="nucleotide sequence ID" value="XM_014155120.2"/>
</dbReference>
<evidence type="ECO:0000313" key="3">
    <source>
        <dbReference type="RefSeq" id="XP_014010595.2"/>
    </source>
</evidence>